<dbReference type="Pfam" id="PF13505">
    <property type="entry name" value="OMP_b-brl"/>
    <property type="match status" value="1"/>
</dbReference>
<dbReference type="AlphaFoldDB" id="A0A4Q1D5P3"/>
<evidence type="ECO:0000259" key="3">
    <source>
        <dbReference type="Pfam" id="PF13505"/>
    </source>
</evidence>
<comment type="caution">
    <text evidence="4">The sequence shown here is derived from an EMBL/GenBank/DDBJ whole genome shotgun (WGS) entry which is preliminary data.</text>
</comment>
<evidence type="ECO:0000256" key="1">
    <source>
        <dbReference type="ARBA" id="ARBA00022729"/>
    </source>
</evidence>
<sequence length="222" mass="24304">MKKIFLFIIAIALLSVAASAQITKGSSYLGGDIGLSHSKSESDQIEYDTKATTIGASASIGFAYKENRVWGLSLNYTYLNSEDASQDRKLNGYGAGVFLRQYKPLGKGFYLFANEGLNLLYSVEDWHYSAAGGTWFGLKTYSASVGLSPGVAYDVNRKFQLELSLNNMIYADYSHQKSPDPGSVFFDGKSTRNTFSLGSDLNNLAKLGSVRIGARWVLGRHK</sequence>
<name>A0A4Q1D5P3_9BACT</name>
<dbReference type="RefSeq" id="WP_129004841.1">
    <property type="nucleotide sequence ID" value="NZ_SDHZ01000002.1"/>
</dbReference>
<dbReference type="EMBL" id="SDHZ01000002">
    <property type="protein sequence ID" value="RXK83789.1"/>
    <property type="molecule type" value="Genomic_DNA"/>
</dbReference>
<dbReference type="Proteomes" id="UP000290545">
    <property type="component" value="Unassembled WGS sequence"/>
</dbReference>
<organism evidence="4 5">
    <name type="scientific">Filimonas effusa</name>
    <dbReference type="NCBI Taxonomy" id="2508721"/>
    <lineage>
        <taxon>Bacteria</taxon>
        <taxon>Pseudomonadati</taxon>
        <taxon>Bacteroidota</taxon>
        <taxon>Chitinophagia</taxon>
        <taxon>Chitinophagales</taxon>
        <taxon>Chitinophagaceae</taxon>
        <taxon>Filimonas</taxon>
    </lineage>
</organism>
<protein>
    <recommendedName>
        <fullName evidence="3">Outer membrane protein beta-barrel domain-containing protein</fullName>
    </recommendedName>
</protein>
<dbReference type="InterPro" id="IPR011250">
    <property type="entry name" value="OMP/PagP_B-barrel"/>
</dbReference>
<feature type="signal peptide" evidence="2">
    <location>
        <begin position="1"/>
        <end position="20"/>
    </location>
</feature>
<dbReference type="InterPro" id="IPR027385">
    <property type="entry name" value="Beta-barrel_OMP"/>
</dbReference>
<evidence type="ECO:0000313" key="5">
    <source>
        <dbReference type="Proteomes" id="UP000290545"/>
    </source>
</evidence>
<dbReference type="SUPFAM" id="SSF56925">
    <property type="entry name" value="OMPA-like"/>
    <property type="match status" value="1"/>
</dbReference>
<proteinExistence type="predicted"/>
<gene>
    <name evidence="4" type="ORF">ESB13_17100</name>
</gene>
<keyword evidence="1 2" id="KW-0732">Signal</keyword>
<evidence type="ECO:0000313" key="4">
    <source>
        <dbReference type="EMBL" id="RXK83789.1"/>
    </source>
</evidence>
<dbReference type="OrthoDB" id="673025at2"/>
<evidence type="ECO:0000256" key="2">
    <source>
        <dbReference type="SAM" id="SignalP"/>
    </source>
</evidence>
<keyword evidence="5" id="KW-1185">Reference proteome</keyword>
<feature type="chain" id="PRO_5020940588" description="Outer membrane protein beta-barrel domain-containing protein" evidence="2">
    <location>
        <begin position="21"/>
        <end position="222"/>
    </location>
</feature>
<accession>A0A4Q1D5P3</accession>
<feature type="domain" description="Outer membrane protein beta-barrel" evidence="3">
    <location>
        <begin position="8"/>
        <end position="173"/>
    </location>
</feature>
<reference evidence="4 5" key="1">
    <citation type="submission" date="2019-01" db="EMBL/GenBank/DDBJ databases">
        <title>Filimonas sp. strain TTM-71.</title>
        <authorList>
            <person name="Chen W.-M."/>
        </authorList>
    </citation>
    <scope>NUCLEOTIDE SEQUENCE [LARGE SCALE GENOMIC DNA]</scope>
    <source>
        <strain evidence="4 5">TTM-71</strain>
    </source>
</reference>
<dbReference type="Gene3D" id="2.40.160.20">
    <property type="match status" value="1"/>
</dbReference>